<feature type="compositionally biased region" description="Basic and acidic residues" evidence="1">
    <location>
        <begin position="46"/>
        <end position="55"/>
    </location>
</feature>
<dbReference type="Proteomes" id="UP000199668">
    <property type="component" value="Unassembled WGS sequence"/>
</dbReference>
<keyword evidence="3" id="KW-1185">Reference proteome</keyword>
<organism evidence="2 3">
    <name type="scientific">Salibacterium qingdaonense</name>
    <dbReference type="NCBI Taxonomy" id="266892"/>
    <lineage>
        <taxon>Bacteria</taxon>
        <taxon>Bacillati</taxon>
        <taxon>Bacillota</taxon>
        <taxon>Bacilli</taxon>
        <taxon>Bacillales</taxon>
        <taxon>Bacillaceae</taxon>
    </lineage>
</organism>
<feature type="compositionally biased region" description="Low complexity" evidence="1">
    <location>
        <begin position="1"/>
        <end position="14"/>
    </location>
</feature>
<name>A0A1I4QM58_9BACI</name>
<feature type="region of interest" description="Disordered" evidence="1">
    <location>
        <begin position="120"/>
        <end position="152"/>
    </location>
</feature>
<gene>
    <name evidence="2" type="ORF">SAMN04488054_14511</name>
</gene>
<dbReference type="EMBL" id="FOTY01000045">
    <property type="protein sequence ID" value="SFM41192.1"/>
    <property type="molecule type" value="Genomic_DNA"/>
</dbReference>
<evidence type="ECO:0008006" key="4">
    <source>
        <dbReference type="Google" id="ProtNLM"/>
    </source>
</evidence>
<evidence type="ECO:0000313" key="3">
    <source>
        <dbReference type="Proteomes" id="UP000199668"/>
    </source>
</evidence>
<evidence type="ECO:0000313" key="2">
    <source>
        <dbReference type="EMBL" id="SFM41192.1"/>
    </source>
</evidence>
<reference evidence="2 3" key="1">
    <citation type="submission" date="2016-10" db="EMBL/GenBank/DDBJ databases">
        <authorList>
            <person name="de Groot N.N."/>
        </authorList>
    </citation>
    <scope>NUCLEOTIDE SEQUENCE [LARGE SCALE GENOMIC DNA]</scope>
    <source>
        <strain evidence="2 3">CGMCC 1.6134</strain>
    </source>
</reference>
<feature type="compositionally biased region" description="Low complexity" evidence="1">
    <location>
        <begin position="27"/>
        <end position="41"/>
    </location>
</feature>
<dbReference type="RefSeq" id="WP_090928790.1">
    <property type="nucleotide sequence ID" value="NZ_FOTY01000045.1"/>
</dbReference>
<dbReference type="OrthoDB" id="2862045at2"/>
<protein>
    <recommendedName>
        <fullName evidence="4">DUF4355 domain-containing protein</fullName>
    </recommendedName>
</protein>
<feature type="region of interest" description="Disordered" evidence="1">
    <location>
        <begin position="1"/>
        <end position="67"/>
    </location>
</feature>
<proteinExistence type="predicted"/>
<accession>A0A1I4QM58</accession>
<evidence type="ECO:0000256" key="1">
    <source>
        <dbReference type="SAM" id="MobiDB-lite"/>
    </source>
</evidence>
<dbReference type="STRING" id="266892.SAMN04488054_14511"/>
<feature type="compositionally biased region" description="Basic and acidic residues" evidence="1">
    <location>
        <begin position="120"/>
        <end position="138"/>
    </location>
</feature>
<dbReference type="AlphaFoldDB" id="A0A1I4QM58"/>
<sequence>MEEQQQQNNLDQNEGGVNMENEKENGTENQDTSNQQQQEQDTSTDETAKVDDSKKGNNQADQLAQREKELFQKEVQLTLKEKGLDDFADIVQVNSKDELDSQIEQLEAVVNKRKLDNSYVPEDHAKQDEYSTAEKQKDSQGMIASKLNKFFQ</sequence>